<accession>A0A9X3WL43</accession>
<protein>
    <recommendedName>
        <fullName evidence="3">Spore coat protein</fullName>
    </recommendedName>
</protein>
<evidence type="ECO:0000313" key="2">
    <source>
        <dbReference type="Proteomes" id="UP001145072"/>
    </source>
</evidence>
<dbReference type="Proteomes" id="UP001145072">
    <property type="component" value="Unassembled WGS sequence"/>
</dbReference>
<evidence type="ECO:0008006" key="3">
    <source>
        <dbReference type="Google" id="ProtNLM"/>
    </source>
</evidence>
<dbReference type="AlphaFoldDB" id="A0A9X3WL43"/>
<organism evidence="1 2">
    <name type="scientific">Aquibacillus koreensis</name>
    <dbReference type="NCBI Taxonomy" id="279446"/>
    <lineage>
        <taxon>Bacteria</taxon>
        <taxon>Bacillati</taxon>
        <taxon>Bacillota</taxon>
        <taxon>Bacilli</taxon>
        <taxon>Bacillales</taxon>
        <taxon>Bacillaceae</taxon>
        <taxon>Aquibacillus</taxon>
    </lineage>
</organism>
<proteinExistence type="predicted"/>
<gene>
    <name evidence="1" type="ORF">NC661_15105</name>
</gene>
<sequence>MHLPAMDVGLMDEHLAAHEGILYKLRKYEEIVNDPYVRKLLKDQIIIMMDHVRVMLALLDPERDAWVSLATTNPEVDTALINQSTMNPNLKRIVAELVATSKQMASDNYTSALRMKNDNVKHVHFQMAMQQATFQNYYAFFMEKMGWNVSPKAVLADQAKVVQHFKHLLN</sequence>
<dbReference type="EMBL" id="JAMQJZ010000013">
    <property type="protein sequence ID" value="MDC3421700.1"/>
    <property type="molecule type" value="Genomic_DNA"/>
</dbReference>
<name>A0A9X3WL43_9BACI</name>
<evidence type="ECO:0000313" key="1">
    <source>
        <dbReference type="EMBL" id="MDC3421700.1"/>
    </source>
</evidence>
<dbReference type="RefSeq" id="WP_259865978.1">
    <property type="nucleotide sequence ID" value="NZ_JAMQJZ010000013.1"/>
</dbReference>
<keyword evidence="2" id="KW-1185">Reference proteome</keyword>
<comment type="caution">
    <text evidence="1">The sequence shown here is derived from an EMBL/GenBank/DDBJ whole genome shotgun (WGS) entry which is preliminary data.</text>
</comment>
<reference evidence="1" key="1">
    <citation type="submission" date="2022-06" db="EMBL/GenBank/DDBJ databases">
        <title>Aquibacillus sp. a new bacterium isolated from soil saline samples.</title>
        <authorList>
            <person name="Galisteo C."/>
            <person name="De La Haba R."/>
            <person name="Sanchez-Porro C."/>
            <person name="Ventosa A."/>
        </authorList>
    </citation>
    <scope>NUCLEOTIDE SEQUENCE</scope>
    <source>
        <strain evidence="1">JCM 12387</strain>
    </source>
</reference>